<accession>A0AAE0JHJ6</accession>
<evidence type="ECO:0000256" key="2">
    <source>
        <dbReference type="ARBA" id="ARBA00022692"/>
    </source>
</evidence>
<dbReference type="EMBL" id="JAUEPP010000003">
    <property type="protein sequence ID" value="KAK3347970.1"/>
    <property type="molecule type" value="Genomic_DNA"/>
</dbReference>
<organism evidence="7 8">
    <name type="scientific">Neurospora tetraspora</name>
    <dbReference type="NCBI Taxonomy" id="94610"/>
    <lineage>
        <taxon>Eukaryota</taxon>
        <taxon>Fungi</taxon>
        <taxon>Dikarya</taxon>
        <taxon>Ascomycota</taxon>
        <taxon>Pezizomycotina</taxon>
        <taxon>Sordariomycetes</taxon>
        <taxon>Sordariomycetidae</taxon>
        <taxon>Sordariales</taxon>
        <taxon>Sordariaceae</taxon>
        <taxon>Neurospora</taxon>
    </lineage>
</organism>
<reference evidence="7" key="1">
    <citation type="journal article" date="2023" name="Mol. Phylogenet. Evol.">
        <title>Genome-scale phylogeny and comparative genomics of the fungal order Sordariales.</title>
        <authorList>
            <person name="Hensen N."/>
            <person name="Bonometti L."/>
            <person name="Westerberg I."/>
            <person name="Brannstrom I.O."/>
            <person name="Guillou S."/>
            <person name="Cros-Aarteil S."/>
            <person name="Calhoun S."/>
            <person name="Haridas S."/>
            <person name="Kuo A."/>
            <person name="Mondo S."/>
            <person name="Pangilinan J."/>
            <person name="Riley R."/>
            <person name="LaButti K."/>
            <person name="Andreopoulos B."/>
            <person name="Lipzen A."/>
            <person name="Chen C."/>
            <person name="Yan M."/>
            <person name="Daum C."/>
            <person name="Ng V."/>
            <person name="Clum A."/>
            <person name="Steindorff A."/>
            <person name="Ohm R.A."/>
            <person name="Martin F."/>
            <person name="Silar P."/>
            <person name="Natvig D.O."/>
            <person name="Lalanne C."/>
            <person name="Gautier V."/>
            <person name="Ament-Velasquez S.L."/>
            <person name="Kruys A."/>
            <person name="Hutchinson M.I."/>
            <person name="Powell A.J."/>
            <person name="Barry K."/>
            <person name="Miller A.N."/>
            <person name="Grigoriev I.V."/>
            <person name="Debuchy R."/>
            <person name="Gladieux P."/>
            <person name="Hiltunen Thoren M."/>
            <person name="Johannesson H."/>
        </authorList>
    </citation>
    <scope>NUCLEOTIDE SEQUENCE</scope>
    <source>
        <strain evidence="7">CBS 560.94</strain>
    </source>
</reference>
<proteinExistence type="predicted"/>
<feature type="transmembrane region" description="Helical" evidence="5">
    <location>
        <begin position="40"/>
        <end position="60"/>
    </location>
</feature>
<dbReference type="PANTHER" id="PTHR37451:SF1">
    <property type="entry name" value="MARVEL DOMAIN-CONTAINING PROTEIN"/>
    <property type="match status" value="1"/>
</dbReference>
<sequence>MESLKHYIPYTHMIATVFGLIELGLTCYLVSPWWRAPGIYAFMLFSSVWTLLALIYIALFPPYFPKMFQRTIALALEWITMIFWFAGSIALAVWFGSPSCGADVFCGCVEAATAFGFLLWVTFLFIVIVDTMATLKGRARSQRAKPVVGV</sequence>
<evidence type="ECO:0000313" key="8">
    <source>
        <dbReference type="Proteomes" id="UP001278500"/>
    </source>
</evidence>
<dbReference type="Proteomes" id="UP001278500">
    <property type="component" value="Unassembled WGS sequence"/>
</dbReference>
<dbReference type="PANTHER" id="PTHR37451">
    <property type="entry name" value="MARVEL DOMAIN"/>
    <property type="match status" value="1"/>
</dbReference>
<evidence type="ECO:0000256" key="5">
    <source>
        <dbReference type="SAM" id="Phobius"/>
    </source>
</evidence>
<dbReference type="Pfam" id="PF01284">
    <property type="entry name" value="MARVEL"/>
    <property type="match status" value="1"/>
</dbReference>
<feature type="transmembrane region" description="Helical" evidence="5">
    <location>
        <begin position="12"/>
        <end position="34"/>
    </location>
</feature>
<keyword evidence="4 5" id="KW-0472">Membrane</keyword>
<dbReference type="GeneID" id="87865338"/>
<feature type="transmembrane region" description="Helical" evidence="5">
    <location>
        <begin position="115"/>
        <end position="135"/>
    </location>
</feature>
<gene>
    <name evidence="7" type="ORF">B0H65DRAFT_507941</name>
</gene>
<comment type="subcellular location">
    <subcellularLocation>
        <location evidence="1">Membrane</location>
        <topology evidence="1">Multi-pass membrane protein</topology>
    </subcellularLocation>
</comment>
<reference evidence="7" key="2">
    <citation type="submission" date="2023-06" db="EMBL/GenBank/DDBJ databases">
        <authorList>
            <consortium name="Lawrence Berkeley National Laboratory"/>
            <person name="Haridas S."/>
            <person name="Hensen N."/>
            <person name="Bonometti L."/>
            <person name="Westerberg I."/>
            <person name="Brannstrom I.O."/>
            <person name="Guillou S."/>
            <person name="Cros-Aarteil S."/>
            <person name="Calhoun S."/>
            <person name="Kuo A."/>
            <person name="Mondo S."/>
            <person name="Pangilinan J."/>
            <person name="Riley R."/>
            <person name="Labutti K."/>
            <person name="Andreopoulos B."/>
            <person name="Lipzen A."/>
            <person name="Chen C."/>
            <person name="Yanf M."/>
            <person name="Daum C."/>
            <person name="Ng V."/>
            <person name="Clum A."/>
            <person name="Steindorff A."/>
            <person name="Ohm R."/>
            <person name="Martin F."/>
            <person name="Silar P."/>
            <person name="Natvig D."/>
            <person name="Lalanne C."/>
            <person name="Gautier V."/>
            <person name="Ament-Velasquez S.L."/>
            <person name="Kruys A."/>
            <person name="Hutchinson M.I."/>
            <person name="Powell A.J."/>
            <person name="Barry K."/>
            <person name="Miller A.N."/>
            <person name="Grigoriev I.V."/>
            <person name="Debuchy R."/>
            <person name="Gladieux P."/>
            <person name="Thoren M.H."/>
            <person name="Johannesson H."/>
        </authorList>
    </citation>
    <scope>NUCLEOTIDE SEQUENCE</scope>
    <source>
        <strain evidence="7">CBS 560.94</strain>
    </source>
</reference>
<keyword evidence="8" id="KW-1185">Reference proteome</keyword>
<dbReference type="AlphaFoldDB" id="A0AAE0JHJ6"/>
<dbReference type="InterPro" id="IPR008253">
    <property type="entry name" value="Marvel"/>
</dbReference>
<evidence type="ECO:0000313" key="7">
    <source>
        <dbReference type="EMBL" id="KAK3347970.1"/>
    </source>
</evidence>
<evidence type="ECO:0000256" key="3">
    <source>
        <dbReference type="ARBA" id="ARBA00022989"/>
    </source>
</evidence>
<dbReference type="RefSeq" id="XP_062683052.1">
    <property type="nucleotide sequence ID" value="XM_062828184.1"/>
</dbReference>
<keyword evidence="2 5" id="KW-0812">Transmembrane</keyword>
<comment type="caution">
    <text evidence="7">The sequence shown here is derived from an EMBL/GenBank/DDBJ whole genome shotgun (WGS) entry which is preliminary data.</text>
</comment>
<feature type="domain" description="MARVEL" evidence="6">
    <location>
        <begin position="15"/>
        <end position="128"/>
    </location>
</feature>
<evidence type="ECO:0000256" key="4">
    <source>
        <dbReference type="ARBA" id="ARBA00023136"/>
    </source>
</evidence>
<name>A0AAE0JHJ6_9PEZI</name>
<feature type="transmembrane region" description="Helical" evidence="5">
    <location>
        <begin position="72"/>
        <end position="95"/>
    </location>
</feature>
<keyword evidence="3 5" id="KW-1133">Transmembrane helix</keyword>
<protein>
    <recommendedName>
        <fullName evidence="6">MARVEL domain-containing protein</fullName>
    </recommendedName>
</protein>
<dbReference type="GO" id="GO:0016020">
    <property type="term" value="C:membrane"/>
    <property type="evidence" value="ECO:0007669"/>
    <property type="project" value="UniProtKB-SubCell"/>
</dbReference>
<evidence type="ECO:0000256" key="1">
    <source>
        <dbReference type="ARBA" id="ARBA00004141"/>
    </source>
</evidence>
<evidence type="ECO:0000259" key="6">
    <source>
        <dbReference type="Pfam" id="PF01284"/>
    </source>
</evidence>